<organism evidence="10 11">
    <name type="scientific">Chloroflexus islandicus</name>
    <dbReference type="NCBI Taxonomy" id="1707952"/>
    <lineage>
        <taxon>Bacteria</taxon>
        <taxon>Bacillati</taxon>
        <taxon>Chloroflexota</taxon>
        <taxon>Chloroflexia</taxon>
        <taxon>Chloroflexales</taxon>
        <taxon>Chloroflexineae</taxon>
        <taxon>Chloroflexaceae</taxon>
        <taxon>Chloroflexus</taxon>
    </lineage>
</organism>
<dbReference type="Pfam" id="PF03807">
    <property type="entry name" value="F420_oxidored"/>
    <property type="match status" value="1"/>
</dbReference>
<evidence type="ECO:0000256" key="3">
    <source>
        <dbReference type="ARBA" id="ARBA00023002"/>
    </source>
</evidence>
<dbReference type="InterPro" id="IPR008927">
    <property type="entry name" value="6-PGluconate_DH-like_C_sf"/>
</dbReference>
<dbReference type="InterPro" id="IPR029036">
    <property type="entry name" value="P5CR_dimer"/>
</dbReference>
<dbReference type="OrthoDB" id="9805754at2"/>
<keyword evidence="5" id="KW-0641">Proline biosynthesis</keyword>
<keyword evidence="5" id="KW-0963">Cytoplasm</keyword>
<evidence type="ECO:0000256" key="1">
    <source>
        <dbReference type="ARBA" id="ARBA00005525"/>
    </source>
</evidence>
<dbReference type="Gene3D" id="3.40.50.720">
    <property type="entry name" value="NAD(P)-binding Rossmann-like Domain"/>
    <property type="match status" value="1"/>
</dbReference>
<dbReference type="FunFam" id="1.10.3730.10:FF:000001">
    <property type="entry name" value="Pyrroline-5-carboxylate reductase"/>
    <property type="match status" value="1"/>
</dbReference>
<dbReference type="PIRSF" id="PIRSF000193">
    <property type="entry name" value="Pyrrol-5-carb_rd"/>
    <property type="match status" value="1"/>
</dbReference>
<dbReference type="InterPro" id="IPR036291">
    <property type="entry name" value="NAD(P)-bd_dom_sf"/>
</dbReference>
<reference evidence="10 11" key="1">
    <citation type="submission" date="2016-04" db="EMBL/GenBank/DDBJ databases">
        <title>Chloroflexus islandicus sp. nov., a thermophilic filamentous anoxygenic phototrophic bacterium from geyser Strokkur (Iceland).</title>
        <authorList>
            <person name="Gaisin V.A."/>
            <person name="Kalashnikov A.M."/>
            <person name="Sukhacheva M.V."/>
            <person name="Grouzdev D.S."/>
            <person name="Ivanov T.M."/>
            <person name="Kuznetsov B."/>
            <person name="Gorlenko V.M."/>
        </authorList>
    </citation>
    <scope>NUCLEOTIDE SEQUENCE [LARGE SCALE GENOMIC DNA]</scope>
    <source>
        <strain evidence="11">isl-2</strain>
    </source>
</reference>
<dbReference type="SUPFAM" id="SSF51735">
    <property type="entry name" value="NAD(P)-binding Rossmann-fold domains"/>
    <property type="match status" value="1"/>
</dbReference>
<evidence type="ECO:0000256" key="7">
    <source>
        <dbReference type="PIRSR" id="PIRSR000193-1"/>
    </source>
</evidence>
<keyword evidence="3 5" id="KW-0560">Oxidoreductase</keyword>
<evidence type="ECO:0000313" key="10">
    <source>
        <dbReference type="EMBL" id="OAN43611.1"/>
    </source>
</evidence>
<dbReference type="RefSeq" id="WP_066790126.1">
    <property type="nucleotide sequence ID" value="NZ_LWQS01000079.1"/>
</dbReference>
<evidence type="ECO:0000259" key="9">
    <source>
        <dbReference type="Pfam" id="PF14748"/>
    </source>
</evidence>
<dbReference type="PANTHER" id="PTHR11645:SF66">
    <property type="entry name" value="PYRROLINE-5-CARBOXYLATE REDUCTASE"/>
    <property type="match status" value="1"/>
</dbReference>
<dbReference type="HAMAP" id="MF_01925">
    <property type="entry name" value="P5C_reductase"/>
    <property type="match status" value="1"/>
</dbReference>
<dbReference type="UniPathway" id="UPA00098">
    <property type="reaction ID" value="UER00361"/>
</dbReference>
<name>A0A178M4E5_9CHLR</name>
<gene>
    <name evidence="5" type="primary">proC</name>
    <name evidence="10" type="ORF">A6A03_18345</name>
</gene>
<dbReference type="NCBIfam" id="TIGR00112">
    <property type="entry name" value="proC"/>
    <property type="match status" value="1"/>
</dbReference>
<dbReference type="InterPro" id="IPR028939">
    <property type="entry name" value="P5C_Rdtase_cat_N"/>
</dbReference>
<comment type="similarity">
    <text evidence="1 5">Belongs to the pyrroline-5-carboxylate reductase family.</text>
</comment>
<accession>A0A178M4E5</accession>
<comment type="caution">
    <text evidence="10">The sequence shown here is derived from an EMBL/GenBank/DDBJ whole genome shotgun (WGS) entry which is preliminary data.</text>
</comment>
<evidence type="ECO:0000313" key="11">
    <source>
        <dbReference type="Proteomes" id="UP000078287"/>
    </source>
</evidence>
<feature type="domain" description="Pyrroline-5-carboxylate reductase dimerisation" evidence="9">
    <location>
        <begin position="164"/>
        <end position="268"/>
    </location>
</feature>
<feature type="domain" description="Pyrroline-5-carboxylate reductase catalytic N-terminal" evidence="8">
    <location>
        <begin position="7"/>
        <end position="101"/>
    </location>
</feature>
<comment type="catalytic activity">
    <reaction evidence="5">
        <text>L-proline + NAD(+) = (S)-1-pyrroline-5-carboxylate + NADH + 2 H(+)</text>
        <dbReference type="Rhea" id="RHEA:14105"/>
        <dbReference type="ChEBI" id="CHEBI:15378"/>
        <dbReference type="ChEBI" id="CHEBI:17388"/>
        <dbReference type="ChEBI" id="CHEBI:57540"/>
        <dbReference type="ChEBI" id="CHEBI:57945"/>
        <dbReference type="ChEBI" id="CHEBI:60039"/>
        <dbReference type="EC" id="1.5.1.2"/>
    </reaction>
</comment>
<dbReference type="PANTHER" id="PTHR11645">
    <property type="entry name" value="PYRROLINE-5-CARBOXYLATE REDUCTASE"/>
    <property type="match status" value="1"/>
</dbReference>
<dbReference type="GO" id="GO:0055129">
    <property type="term" value="P:L-proline biosynthetic process"/>
    <property type="evidence" value="ECO:0007669"/>
    <property type="project" value="UniProtKB-UniRule"/>
</dbReference>
<keyword evidence="2 5" id="KW-0521">NADP</keyword>
<dbReference type="EC" id="1.5.1.2" evidence="5 6"/>
<comment type="subcellular location">
    <subcellularLocation>
        <location evidence="5">Cytoplasm</location>
    </subcellularLocation>
</comment>
<evidence type="ECO:0000256" key="5">
    <source>
        <dbReference type="HAMAP-Rule" id="MF_01925"/>
    </source>
</evidence>
<dbReference type="EMBL" id="LWQS01000079">
    <property type="protein sequence ID" value="OAN43611.1"/>
    <property type="molecule type" value="Genomic_DNA"/>
</dbReference>
<feature type="binding site" evidence="7">
    <location>
        <begin position="72"/>
        <end position="75"/>
    </location>
    <ligand>
        <name>NADP(+)</name>
        <dbReference type="ChEBI" id="CHEBI:58349"/>
    </ligand>
</feature>
<keyword evidence="5" id="KW-0028">Amino-acid biosynthesis</keyword>
<feature type="binding site" evidence="7">
    <location>
        <begin position="10"/>
        <end position="15"/>
    </location>
    <ligand>
        <name>NADP(+)</name>
        <dbReference type="ChEBI" id="CHEBI:58349"/>
    </ligand>
</feature>
<keyword evidence="11" id="KW-1185">Reference proteome</keyword>
<dbReference type="Proteomes" id="UP000078287">
    <property type="component" value="Unassembled WGS sequence"/>
</dbReference>
<feature type="binding site" evidence="7">
    <location>
        <position position="59"/>
    </location>
    <ligand>
        <name>NADPH</name>
        <dbReference type="ChEBI" id="CHEBI:57783"/>
    </ligand>
</feature>
<dbReference type="InterPro" id="IPR000304">
    <property type="entry name" value="Pyrroline-COOH_reductase"/>
</dbReference>
<dbReference type="GO" id="GO:0005737">
    <property type="term" value="C:cytoplasm"/>
    <property type="evidence" value="ECO:0007669"/>
    <property type="project" value="UniProtKB-SubCell"/>
</dbReference>
<comment type="catalytic activity">
    <reaction evidence="5">
        <text>L-proline + NADP(+) = (S)-1-pyrroline-5-carboxylate + NADPH + 2 H(+)</text>
        <dbReference type="Rhea" id="RHEA:14109"/>
        <dbReference type="ChEBI" id="CHEBI:15378"/>
        <dbReference type="ChEBI" id="CHEBI:17388"/>
        <dbReference type="ChEBI" id="CHEBI:57783"/>
        <dbReference type="ChEBI" id="CHEBI:58349"/>
        <dbReference type="ChEBI" id="CHEBI:60039"/>
        <dbReference type="EC" id="1.5.1.2"/>
    </reaction>
</comment>
<dbReference type="AlphaFoldDB" id="A0A178M4E5"/>
<comment type="pathway">
    <text evidence="5">Amino-acid biosynthesis; L-proline biosynthesis; L-proline from L-glutamate 5-semialdehyde: step 1/1.</text>
</comment>
<proteinExistence type="inferred from homology"/>
<comment type="function">
    <text evidence="4 5">Catalyzes the reduction of 1-pyrroline-5-carboxylate (PCA) to L-proline.</text>
</comment>
<dbReference type="STRING" id="1707952.A6A03_18345"/>
<evidence type="ECO:0000256" key="4">
    <source>
        <dbReference type="ARBA" id="ARBA00058118"/>
    </source>
</evidence>
<evidence type="ECO:0000256" key="6">
    <source>
        <dbReference type="NCBIfam" id="TIGR00112"/>
    </source>
</evidence>
<protein>
    <recommendedName>
        <fullName evidence="5 6">Pyrroline-5-carboxylate reductase</fullName>
        <shortName evidence="5">P5C reductase</shortName>
        <shortName evidence="5">P5CR</shortName>
        <ecNumber evidence="5 6">1.5.1.2</ecNumber>
    </recommendedName>
    <alternativeName>
        <fullName evidence="5">PCA reductase</fullName>
    </alternativeName>
</protein>
<evidence type="ECO:0000256" key="2">
    <source>
        <dbReference type="ARBA" id="ARBA00022857"/>
    </source>
</evidence>
<dbReference type="GO" id="GO:0004735">
    <property type="term" value="F:pyrroline-5-carboxylate reductase activity"/>
    <property type="evidence" value="ECO:0007669"/>
    <property type="project" value="UniProtKB-UniRule"/>
</dbReference>
<dbReference type="Pfam" id="PF14748">
    <property type="entry name" value="P5CR_dimer"/>
    <property type="match status" value="1"/>
</dbReference>
<sequence length="272" mass="29211">MLADLPIAVIGAGAMGEAIIGGLLRNELVAADQILASHPREERRRDLAQRYHIRTTHDNLEAAKWGRVVIFAVKPQQLRRVLPPLRGAIRDEDLVISVIAGATIASFAEALDHPAVVRSMPNTPAQIGCGMTVWTAAPAVTERQRGWAATVLGALGRELYVDTETYLDMATAINGTGPAYVFLMMEAMIDAGVHLGLSRRIAEELVQQTMLGSVQYAMQSGMHPAQLRNAVTSPGGTSAAALSELERGGLRTVLADAIWAAYRRSVELGRQG</sequence>
<dbReference type="Gene3D" id="1.10.3730.10">
    <property type="entry name" value="ProC C-terminal domain-like"/>
    <property type="match status" value="1"/>
</dbReference>
<evidence type="ECO:0000259" key="8">
    <source>
        <dbReference type="Pfam" id="PF03807"/>
    </source>
</evidence>
<dbReference type="SUPFAM" id="SSF48179">
    <property type="entry name" value="6-phosphogluconate dehydrogenase C-terminal domain-like"/>
    <property type="match status" value="1"/>
</dbReference>